<dbReference type="Proteomes" id="UP000076021">
    <property type="component" value="Chromosome"/>
</dbReference>
<evidence type="ECO:0000313" key="5">
    <source>
        <dbReference type="Proteomes" id="UP000076021"/>
    </source>
</evidence>
<feature type="domain" description="DUF5105" evidence="3">
    <location>
        <begin position="150"/>
        <end position="334"/>
    </location>
</feature>
<evidence type="ECO:0000256" key="1">
    <source>
        <dbReference type="ARBA" id="ARBA00022729"/>
    </source>
</evidence>
<reference evidence="4 5" key="1">
    <citation type="journal article" date="2016" name="Genome Announc.">
        <title>Whole-Genome Sequence of Rummeliibacillus stabekisii Strain PP9 Isolated from Antarctic Soil.</title>
        <authorList>
            <person name="da Mota F.F."/>
            <person name="Vollu R.E."/>
            <person name="Jurelevicius D."/>
            <person name="Seldin L."/>
        </authorList>
    </citation>
    <scope>NUCLEOTIDE SEQUENCE [LARGE SCALE GENOMIC DNA]</scope>
    <source>
        <strain evidence="4 5">PP9</strain>
    </source>
</reference>
<dbReference type="EMBL" id="CP014806">
    <property type="protein sequence ID" value="AMW99126.1"/>
    <property type="molecule type" value="Genomic_DNA"/>
</dbReference>
<feature type="domain" description="DUF4352" evidence="2">
    <location>
        <begin position="23"/>
        <end position="135"/>
    </location>
</feature>
<dbReference type="RefSeq" id="WP_066787471.1">
    <property type="nucleotide sequence ID" value="NZ_CP014806.1"/>
</dbReference>
<gene>
    <name evidence="4" type="ORF">ATY39_06435</name>
</gene>
<organism evidence="4 5">
    <name type="scientific">Rummeliibacillus stabekisii</name>
    <dbReference type="NCBI Taxonomy" id="241244"/>
    <lineage>
        <taxon>Bacteria</taxon>
        <taxon>Bacillati</taxon>
        <taxon>Bacillota</taxon>
        <taxon>Bacilli</taxon>
        <taxon>Bacillales</taxon>
        <taxon>Caryophanaceae</taxon>
        <taxon>Rummeliibacillus</taxon>
    </lineage>
</organism>
<dbReference type="KEGG" id="rst:ATY39_06435"/>
<keyword evidence="1" id="KW-0732">Signal</keyword>
<accession>A0A143HCB8</accession>
<evidence type="ECO:0000313" key="4">
    <source>
        <dbReference type="EMBL" id="AMW99126.1"/>
    </source>
</evidence>
<name>A0A143HCB8_9BACL</name>
<sequence>MAILTLALAACGSSKKTNKSGSEASDIAFKVNSGEYVTITKYDETDEKTYLKLNVTVQNKSKNEIPVNSSNFSLYGSKDDEKIDSVYVNPPDEESFKELSGSISPEKKASGDLFYPVNKEEKYELHYQPRIYDDKGEKHKELVVSVDPSKYKNDSENAKKAVAAYVDQVFLSNDNPDFKSLLTNDVLADSQKFDEELANQLKEGFGEFTPSMRLEKMFIEKYRNALNKKIEPTYKIAYGDSKQAKINVSFKNFDTSDLYKQSRKVSEQFAKKNQNKYSYKEYKKAQEDALNYTFSRIDQIMNNTSLKDDSREYALILKETDGKWTIQKTDQDMNSEYDDLLKAFVLQTY</sequence>
<keyword evidence="5" id="KW-1185">Reference proteome</keyword>
<dbReference type="Gene3D" id="2.60.40.1240">
    <property type="match status" value="1"/>
</dbReference>
<evidence type="ECO:0000259" key="3">
    <source>
        <dbReference type="Pfam" id="PF17118"/>
    </source>
</evidence>
<dbReference type="InterPro" id="IPR031343">
    <property type="entry name" value="DUF5105"/>
</dbReference>
<dbReference type="AlphaFoldDB" id="A0A143HCB8"/>
<dbReference type="InterPro" id="IPR029051">
    <property type="entry name" value="DUF4352"/>
</dbReference>
<evidence type="ECO:0000259" key="2">
    <source>
        <dbReference type="Pfam" id="PF11611"/>
    </source>
</evidence>
<reference evidence="5" key="2">
    <citation type="submission" date="2016-03" db="EMBL/GenBank/DDBJ databases">
        <authorList>
            <person name="Ploux O."/>
        </authorList>
    </citation>
    <scope>NUCLEOTIDE SEQUENCE [LARGE SCALE GENOMIC DNA]</scope>
    <source>
        <strain evidence="5">PP9</strain>
    </source>
</reference>
<dbReference type="InterPro" id="IPR029050">
    <property type="entry name" value="Immunoprotect_excell_Ig-like"/>
</dbReference>
<dbReference type="Pfam" id="PF17118">
    <property type="entry name" value="DUF5105"/>
    <property type="match status" value="1"/>
</dbReference>
<dbReference type="Pfam" id="PF11611">
    <property type="entry name" value="DUF4352"/>
    <property type="match status" value="1"/>
</dbReference>
<dbReference type="OrthoDB" id="2156807at2"/>
<protein>
    <recommendedName>
        <fullName evidence="6">DUF5105 domain-containing protein</fullName>
    </recommendedName>
</protein>
<proteinExistence type="predicted"/>
<evidence type="ECO:0008006" key="6">
    <source>
        <dbReference type="Google" id="ProtNLM"/>
    </source>
</evidence>